<dbReference type="AlphaFoldDB" id="A0A0K6HS54"/>
<dbReference type="Gene3D" id="3.40.190.10">
    <property type="entry name" value="Periplasmic binding protein-like II"/>
    <property type="match status" value="2"/>
</dbReference>
<reference evidence="7" key="1">
    <citation type="submission" date="2015-08" db="EMBL/GenBank/DDBJ databases">
        <authorList>
            <person name="Varghese N."/>
        </authorList>
    </citation>
    <scope>NUCLEOTIDE SEQUENCE [LARGE SCALE GENOMIC DNA]</scope>
    <source>
        <strain evidence="7">DSM 18181</strain>
    </source>
</reference>
<keyword evidence="3" id="KW-0732">Signal</keyword>
<dbReference type="PRINTS" id="PR00909">
    <property type="entry name" value="SPERMDNBNDNG"/>
</dbReference>
<evidence type="ECO:0000256" key="4">
    <source>
        <dbReference type="ARBA" id="ARBA00022764"/>
    </source>
</evidence>
<keyword evidence="4" id="KW-0574">Periplasm</keyword>
<evidence type="ECO:0000256" key="5">
    <source>
        <dbReference type="SAM" id="Phobius"/>
    </source>
</evidence>
<organism evidence="6 7">
    <name type="scientific">Thiomonas bhubaneswarensis</name>
    <dbReference type="NCBI Taxonomy" id="339866"/>
    <lineage>
        <taxon>Bacteria</taxon>
        <taxon>Pseudomonadati</taxon>
        <taxon>Pseudomonadota</taxon>
        <taxon>Betaproteobacteria</taxon>
        <taxon>Burkholderiales</taxon>
        <taxon>Thiomonas</taxon>
    </lineage>
</organism>
<protein>
    <submittedName>
        <fullName evidence="6">Spermidine/putrescine-binding periplasmic protein</fullName>
    </submittedName>
</protein>
<dbReference type="InterPro" id="IPR006311">
    <property type="entry name" value="TAT_signal"/>
</dbReference>
<gene>
    <name evidence="6" type="ORF">Ga0061069_101347</name>
</gene>
<dbReference type="SUPFAM" id="SSF53850">
    <property type="entry name" value="Periplasmic binding protein-like II"/>
    <property type="match status" value="1"/>
</dbReference>
<dbReference type="PANTHER" id="PTHR30222:SF17">
    <property type="entry name" value="SPERMIDINE_PUTRESCINE-BINDING PERIPLASMIC PROTEIN"/>
    <property type="match status" value="1"/>
</dbReference>
<dbReference type="PROSITE" id="PS51318">
    <property type="entry name" value="TAT"/>
    <property type="match status" value="1"/>
</dbReference>
<dbReference type="GO" id="GO:0015846">
    <property type="term" value="P:polyamine transport"/>
    <property type="evidence" value="ECO:0007669"/>
    <property type="project" value="InterPro"/>
</dbReference>
<keyword evidence="5" id="KW-0472">Membrane</keyword>
<dbReference type="EMBL" id="CYHF01000001">
    <property type="protein sequence ID" value="CUA93755.1"/>
    <property type="molecule type" value="Genomic_DNA"/>
</dbReference>
<keyword evidence="5" id="KW-0812">Transmembrane</keyword>
<dbReference type="GO" id="GO:0019808">
    <property type="term" value="F:polyamine binding"/>
    <property type="evidence" value="ECO:0007669"/>
    <property type="project" value="InterPro"/>
</dbReference>
<dbReference type="STRING" id="339866.GCA_001418255_00345"/>
<name>A0A0K6HS54_9BURK</name>
<evidence type="ECO:0000313" key="6">
    <source>
        <dbReference type="EMBL" id="CUA93755.1"/>
    </source>
</evidence>
<evidence type="ECO:0000313" key="7">
    <source>
        <dbReference type="Proteomes" id="UP000183649"/>
    </source>
</evidence>
<comment type="subcellular location">
    <subcellularLocation>
        <location evidence="1">Periplasm</location>
    </subcellularLocation>
</comment>
<dbReference type="PANTHER" id="PTHR30222">
    <property type="entry name" value="SPERMIDINE/PUTRESCINE-BINDING PERIPLASMIC PROTEIN"/>
    <property type="match status" value="1"/>
</dbReference>
<dbReference type="Pfam" id="PF13343">
    <property type="entry name" value="SBP_bac_6"/>
    <property type="match status" value="1"/>
</dbReference>
<dbReference type="CDD" id="cd13590">
    <property type="entry name" value="PBP2_PotD_PotF_like"/>
    <property type="match status" value="1"/>
</dbReference>
<evidence type="ECO:0000256" key="3">
    <source>
        <dbReference type="ARBA" id="ARBA00022729"/>
    </source>
</evidence>
<dbReference type="GO" id="GO:0042597">
    <property type="term" value="C:periplasmic space"/>
    <property type="evidence" value="ECO:0007669"/>
    <property type="project" value="UniProtKB-SubCell"/>
</dbReference>
<dbReference type="InterPro" id="IPR001188">
    <property type="entry name" value="Sperm_putr-bd"/>
</dbReference>
<evidence type="ECO:0000256" key="2">
    <source>
        <dbReference type="ARBA" id="ARBA00022448"/>
    </source>
</evidence>
<keyword evidence="2" id="KW-0813">Transport</keyword>
<sequence>MTHHPDDDPPDLRGLPAALLRGLTQPRLSQSPAMQSRRNFLLAAAGLLGAGALGLPGVAQAAWTKRSPAQWEAWWKAQKPTKELVFANWPLYIDVTKAGKHPTLEMFSKQTGIAVKYLEPIQSNPEFFAKIAPLLKAGEPIGYDIAVMTNDSYQFTELLQQGWAIPLWKEKLPNVWKNADPSILNPVYDPHNTYTTVWQSGFTGIGYNPKLTKREITSVADLWDPAFKGHVGMFKNPTQYGDFGLLKLGIDPAKATVDDWKKAAKELMQQRKDGLVRQYYDQSYIKALESGDTWISMAWSGDIYQANTQGYKDLKFIIPKEGAMYWHDNMFIPQGAKNPLSALEWMNFYYTPEIAGLVEDYVNYICPVPAAQAYIRDVIKDPAVADSPLVFPDKAMMAKARNYFVFKDYAEFQEYLRIFNPVVE</sequence>
<keyword evidence="7" id="KW-1185">Reference proteome</keyword>
<evidence type="ECO:0000256" key="1">
    <source>
        <dbReference type="ARBA" id="ARBA00004418"/>
    </source>
</evidence>
<keyword evidence="5" id="KW-1133">Transmembrane helix</keyword>
<accession>A0A0K6HS54</accession>
<proteinExistence type="predicted"/>
<feature type="transmembrane region" description="Helical" evidence="5">
    <location>
        <begin position="40"/>
        <end position="63"/>
    </location>
</feature>
<dbReference type="Proteomes" id="UP000183649">
    <property type="component" value="Unassembled WGS sequence"/>
</dbReference>
<dbReference type="RefSeq" id="WP_055449285.1">
    <property type="nucleotide sequence ID" value="NZ_CYHF01000001.1"/>
</dbReference>
<dbReference type="OrthoDB" id="9155688at2"/>